<reference evidence="2 3" key="1">
    <citation type="journal article" date="2015" name="J. Microbiol.">
        <title>Sphingosinicella ginsenosidimutans sp. nov., with ginsenoside converting activity.</title>
        <authorList>
            <person name="Kim J.K."/>
            <person name="Kang M.S."/>
            <person name="Park S.C."/>
            <person name="Kim K.M."/>
            <person name="Choi K."/>
            <person name="Yoon M.H."/>
            <person name="Im W.T."/>
        </authorList>
    </citation>
    <scope>NUCLEOTIDE SEQUENCE [LARGE SCALE GENOMIC DNA]</scope>
    <source>
        <strain evidence="2 3">BS-11</strain>
    </source>
</reference>
<feature type="transmembrane region" description="Helical" evidence="1">
    <location>
        <begin position="80"/>
        <end position="98"/>
    </location>
</feature>
<keyword evidence="3" id="KW-1185">Reference proteome</keyword>
<name>A0A5C6TW43_9SPHN</name>
<organism evidence="2 3">
    <name type="scientific">Allosphingosinicella ginsenosidimutans</name>
    <dbReference type="NCBI Taxonomy" id="1176539"/>
    <lineage>
        <taxon>Bacteria</taxon>
        <taxon>Pseudomonadati</taxon>
        <taxon>Pseudomonadota</taxon>
        <taxon>Alphaproteobacteria</taxon>
        <taxon>Sphingomonadales</taxon>
        <taxon>Sphingomonadaceae</taxon>
        <taxon>Allosphingosinicella</taxon>
    </lineage>
</organism>
<keyword evidence="1" id="KW-1133">Transmembrane helix</keyword>
<evidence type="ECO:0000256" key="1">
    <source>
        <dbReference type="SAM" id="Phobius"/>
    </source>
</evidence>
<dbReference type="InterPro" id="IPR010640">
    <property type="entry name" value="Low_temperature_requirement_A"/>
</dbReference>
<accession>A0A5C6TW43</accession>
<feature type="transmembrane region" description="Helical" evidence="1">
    <location>
        <begin position="234"/>
        <end position="257"/>
    </location>
</feature>
<dbReference type="RefSeq" id="WP_147043344.1">
    <property type="nucleotide sequence ID" value="NZ_BAABIR010000001.1"/>
</dbReference>
<feature type="transmembrane region" description="Helical" evidence="1">
    <location>
        <begin position="164"/>
        <end position="184"/>
    </location>
</feature>
<evidence type="ECO:0000313" key="3">
    <source>
        <dbReference type="Proteomes" id="UP000321249"/>
    </source>
</evidence>
<gene>
    <name evidence="2" type="ORF">FRZ32_09875</name>
</gene>
<dbReference type="PANTHER" id="PTHR36840:SF1">
    <property type="entry name" value="BLL5714 PROTEIN"/>
    <property type="match status" value="1"/>
</dbReference>
<dbReference type="Proteomes" id="UP000321249">
    <property type="component" value="Unassembled WGS sequence"/>
</dbReference>
<feature type="transmembrane region" description="Helical" evidence="1">
    <location>
        <begin position="205"/>
        <end position="222"/>
    </location>
</feature>
<feature type="transmembrane region" description="Helical" evidence="1">
    <location>
        <begin position="110"/>
        <end position="128"/>
    </location>
</feature>
<dbReference type="EMBL" id="VOQQ01000001">
    <property type="protein sequence ID" value="TXC63938.1"/>
    <property type="molecule type" value="Genomic_DNA"/>
</dbReference>
<evidence type="ECO:0000313" key="2">
    <source>
        <dbReference type="EMBL" id="TXC63938.1"/>
    </source>
</evidence>
<sequence>MTATGLLRERSQSGEARVETVELFYDLVFVFAITQLSHRLVHHPTIHGAIETGILFVAIWSSWVNTAWVTNWLDPNRRRVRFMLFALMAGGLVVSMSIPDAFAEKAVPFAIAYVAVELGRSAFTALALRRHDHGNYLNFIRILVWQALSGALWIAGAFDAEARLWLWAGAMALWTAGPAAFFFVPGLGRSSPEDWNVEAHHFAERCGLFIIIAFGESILATGDSFAEIEWTRPAAIAFLASFVGTVALWWTYFDIGAERASATFSHRDRRGRGQVARLAYTYLHIAIVGGIVVAAAAIQLVIAAPAGPIAPPAFAMTLAGPALFLAGTAAFKRVTGARWWPLSHLAGLAAIAALALAGRALQPFQLAVAVAAVLAAVAIWETLSLAPRLNRSAMDRP</sequence>
<feature type="transmembrane region" description="Helical" evidence="1">
    <location>
        <begin position="339"/>
        <end position="358"/>
    </location>
</feature>
<dbReference type="Pfam" id="PF06772">
    <property type="entry name" value="LtrA"/>
    <property type="match status" value="1"/>
</dbReference>
<feature type="transmembrane region" description="Helical" evidence="1">
    <location>
        <begin position="364"/>
        <end position="386"/>
    </location>
</feature>
<proteinExistence type="predicted"/>
<protein>
    <submittedName>
        <fullName evidence="2">Low temperature requirement protein A</fullName>
    </submittedName>
</protein>
<dbReference type="OrthoDB" id="5520804at2"/>
<feature type="transmembrane region" description="Helical" evidence="1">
    <location>
        <begin position="278"/>
        <end position="303"/>
    </location>
</feature>
<dbReference type="AlphaFoldDB" id="A0A5C6TW43"/>
<feature type="transmembrane region" description="Helical" evidence="1">
    <location>
        <begin position="309"/>
        <end position="327"/>
    </location>
</feature>
<feature type="transmembrane region" description="Helical" evidence="1">
    <location>
        <begin position="140"/>
        <end position="158"/>
    </location>
</feature>
<keyword evidence="1" id="KW-0812">Transmembrane</keyword>
<dbReference type="PANTHER" id="PTHR36840">
    <property type="entry name" value="BLL5714 PROTEIN"/>
    <property type="match status" value="1"/>
</dbReference>
<comment type="caution">
    <text evidence="2">The sequence shown here is derived from an EMBL/GenBank/DDBJ whole genome shotgun (WGS) entry which is preliminary data.</text>
</comment>
<keyword evidence="1" id="KW-0472">Membrane</keyword>